<dbReference type="Gene3D" id="3.40.50.150">
    <property type="entry name" value="Vaccinia Virus protein VP39"/>
    <property type="match status" value="1"/>
</dbReference>
<proteinExistence type="predicted"/>
<protein>
    <submittedName>
        <fullName evidence="1">Uncharacterized protein</fullName>
    </submittedName>
</protein>
<evidence type="ECO:0000313" key="1">
    <source>
        <dbReference type="EMBL" id="MQL76223.1"/>
    </source>
</evidence>
<name>A0A843U3Y0_COLES</name>
<evidence type="ECO:0000313" key="2">
    <source>
        <dbReference type="Proteomes" id="UP000652761"/>
    </source>
</evidence>
<dbReference type="Proteomes" id="UP000652761">
    <property type="component" value="Unassembled WGS sequence"/>
</dbReference>
<dbReference type="OrthoDB" id="10250660at2759"/>
<dbReference type="Gene3D" id="2.40.50.1070">
    <property type="match status" value="1"/>
</dbReference>
<dbReference type="PANTHER" id="PTHR47548">
    <property type="entry name" value="BNAA06G32370D PROTEIN"/>
    <property type="match status" value="1"/>
</dbReference>
<organism evidence="1 2">
    <name type="scientific">Colocasia esculenta</name>
    <name type="common">Wild taro</name>
    <name type="synonym">Arum esculentum</name>
    <dbReference type="NCBI Taxonomy" id="4460"/>
    <lineage>
        <taxon>Eukaryota</taxon>
        <taxon>Viridiplantae</taxon>
        <taxon>Streptophyta</taxon>
        <taxon>Embryophyta</taxon>
        <taxon>Tracheophyta</taxon>
        <taxon>Spermatophyta</taxon>
        <taxon>Magnoliopsida</taxon>
        <taxon>Liliopsida</taxon>
        <taxon>Araceae</taxon>
        <taxon>Aroideae</taxon>
        <taxon>Colocasieae</taxon>
        <taxon>Colocasia</taxon>
    </lineage>
</organism>
<gene>
    <name evidence="1" type="ORF">Taro_008605</name>
</gene>
<keyword evidence="2" id="KW-1185">Reference proteome</keyword>
<dbReference type="SUPFAM" id="SSF53335">
    <property type="entry name" value="S-adenosyl-L-methionine-dependent methyltransferases"/>
    <property type="match status" value="1"/>
</dbReference>
<dbReference type="InterPro" id="IPR053304">
    <property type="entry name" value="RNA_M5U_MTase"/>
</dbReference>
<dbReference type="PANTHER" id="PTHR47548:SF1">
    <property type="entry name" value="S-ADENOSYL-L-METHIONINE-DEPENDENT METHYLTRANSFERASES SUPERFAMILY PROTEIN"/>
    <property type="match status" value="1"/>
</dbReference>
<reference evidence="1" key="1">
    <citation type="submission" date="2017-07" db="EMBL/GenBank/DDBJ databases">
        <title>Taro Niue Genome Assembly and Annotation.</title>
        <authorList>
            <person name="Atibalentja N."/>
            <person name="Keating K."/>
            <person name="Fields C.J."/>
        </authorList>
    </citation>
    <scope>NUCLEOTIDE SEQUENCE</scope>
    <source>
        <strain evidence="1">Niue_2</strain>
        <tissue evidence="1">Leaf</tissue>
    </source>
</reference>
<dbReference type="EMBL" id="NMUH01000286">
    <property type="protein sequence ID" value="MQL76223.1"/>
    <property type="molecule type" value="Genomic_DNA"/>
</dbReference>
<dbReference type="AlphaFoldDB" id="A0A843U3Y0"/>
<comment type="caution">
    <text evidence="1">The sequence shown here is derived from an EMBL/GenBank/DDBJ whole genome shotgun (WGS) entry which is preliminary data.</text>
</comment>
<feature type="non-terminal residue" evidence="1">
    <location>
        <position position="1"/>
    </location>
</feature>
<sequence>MVTLVWNSRSEHSTGSEKLNALSDFLWRNGGPKSKIHLIHSVWVNFQTSSNNVIFGNRWRHLLGEKDFWEHIGGIDFSLAPCSFGQANTQAFSSLLRKLQKYVPYGASVVDISVKCVEINKESKVSFEKSISRLPKTADCNISWHQADASTDSIHWLEGSDVVVVDPPRKGLDASLIDVLKNIGTSGHKTTGVPERTGGVWSPSFFQKGKDEKRPWILRAREASVHVESITNPKKSRSWPQTLIYISCGWETFKEDCMSLVSDKSWHLEKAHAFNFFPGTQRIVSTTVAEIPAKPP</sequence>
<dbReference type="InterPro" id="IPR029063">
    <property type="entry name" value="SAM-dependent_MTases_sf"/>
</dbReference>
<accession>A0A843U3Y0</accession>